<accession>A0A9Q5N9N9</accession>
<name>A0A9Q5N9N9_SANBA</name>
<keyword evidence="1" id="KW-0732">Signal</keyword>
<reference evidence="2" key="1">
    <citation type="submission" date="2016-06" db="EMBL/GenBank/DDBJ databases">
        <title>Draft Genome sequence of the fungus Inonotus baumii.</title>
        <authorList>
            <person name="Zhu H."/>
            <person name="Lin W."/>
        </authorList>
    </citation>
    <scope>NUCLEOTIDE SEQUENCE</scope>
    <source>
        <strain evidence="2">821</strain>
    </source>
</reference>
<sequence length="66" mass="7550">MTITASSTAFFLFHMLHLTCTHVYDEKKFTLADLGIVPPLHFRCISWIRFHWVTGVIIGALTEGQE</sequence>
<organism evidence="2 3">
    <name type="scientific">Sanghuangporus baumii</name>
    <name type="common">Phellinus baumii</name>
    <dbReference type="NCBI Taxonomy" id="108892"/>
    <lineage>
        <taxon>Eukaryota</taxon>
        <taxon>Fungi</taxon>
        <taxon>Dikarya</taxon>
        <taxon>Basidiomycota</taxon>
        <taxon>Agaricomycotina</taxon>
        <taxon>Agaricomycetes</taxon>
        <taxon>Hymenochaetales</taxon>
        <taxon>Hymenochaetaceae</taxon>
        <taxon>Sanghuangporus</taxon>
    </lineage>
</organism>
<proteinExistence type="predicted"/>
<dbReference type="Proteomes" id="UP000757232">
    <property type="component" value="Unassembled WGS sequence"/>
</dbReference>
<evidence type="ECO:0000313" key="3">
    <source>
        <dbReference type="Proteomes" id="UP000757232"/>
    </source>
</evidence>
<feature type="signal peptide" evidence="1">
    <location>
        <begin position="1"/>
        <end position="21"/>
    </location>
</feature>
<dbReference type="OrthoDB" id="10606776at2759"/>
<evidence type="ECO:0008006" key="4">
    <source>
        <dbReference type="Google" id="ProtNLM"/>
    </source>
</evidence>
<gene>
    <name evidence="2" type="ORF">A7U60_g913</name>
</gene>
<dbReference type="EMBL" id="LNZH02000062">
    <property type="protein sequence ID" value="OCB91800.1"/>
    <property type="molecule type" value="Genomic_DNA"/>
</dbReference>
<dbReference type="AlphaFoldDB" id="A0A9Q5N9N9"/>
<feature type="chain" id="PRO_5040200983" description="Secreted protein" evidence="1">
    <location>
        <begin position="22"/>
        <end position="66"/>
    </location>
</feature>
<comment type="caution">
    <text evidence="2">The sequence shown here is derived from an EMBL/GenBank/DDBJ whole genome shotgun (WGS) entry which is preliminary data.</text>
</comment>
<evidence type="ECO:0000256" key="1">
    <source>
        <dbReference type="SAM" id="SignalP"/>
    </source>
</evidence>
<evidence type="ECO:0000313" key="2">
    <source>
        <dbReference type="EMBL" id="OCB91800.1"/>
    </source>
</evidence>
<keyword evidence="3" id="KW-1185">Reference proteome</keyword>
<protein>
    <recommendedName>
        <fullName evidence="4">Secreted protein</fullName>
    </recommendedName>
</protein>